<organism evidence="7 8">
    <name type="scientific">Blautia hydrogenotrophica (strain DSM 10507 / JCM 14656 / S5a33)</name>
    <name type="common">Ruminococcus hydrogenotrophicus</name>
    <dbReference type="NCBI Taxonomy" id="476272"/>
    <lineage>
        <taxon>Bacteria</taxon>
        <taxon>Bacillati</taxon>
        <taxon>Bacillota</taxon>
        <taxon>Clostridia</taxon>
        <taxon>Lachnospirales</taxon>
        <taxon>Lachnospiraceae</taxon>
        <taxon>Blautia</taxon>
    </lineage>
</organism>
<dbReference type="GO" id="GO:0005886">
    <property type="term" value="C:plasma membrane"/>
    <property type="evidence" value="ECO:0007669"/>
    <property type="project" value="UniProtKB-SubCell"/>
</dbReference>
<evidence type="ECO:0000256" key="4">
    <source>
        <dbReference type="ARBA" id="ARBA00022989"/>
    </source>
</evidence>
<dbReference type="EMBL" id="ACBZ01000112">
    <property type="protein sequence ID" value="EEG48968.1"/>
    <property type="molecule type" value="Genomic_DNA"/>
</dbReference>
<dbReference type="GO" id="GO:0022857">
    <property type="term" value="F:transmembrane transporter activity"/>
    <property type="evidence" value="ECO:0007669"/>
    <property type="project" value="InterPro"/>
</dbReference>
<evidence type="ECO:0000313" key="8">
    <source>
        <dbReference type="Proteomes" id="UP000003100"/>
    </source>
</evidence>
<sequence length="327" mass="34728">MSKKVSRYIKENTWIWAAVGAFLLWFIMGISSGRLNLESFLSNAYIASFLAILSFGQMLVVTSGRGAIDLSIPGVLTLMAFVSMSIINGENKNVPLAIFVIVALGALIGVLNGLMVIYLQIPAIIATMAMNYILTTAALLINKNFSIFAIAPVLDDLIKTRIFGVQLMIYLVILLAVLFWFLLRRTSYGKSLLAIGQNREAAKLAGIKVNRVEILTYALSSVLAAISGMLISARVGSAILGMGDDYSLETVASIVVGGTLISGGKANVPGTLAGCLFLGLIVTAMQIMGFSVGAQNIAKGALIIIVLLLGTGQGKAERSVRFKKKSA</sequence>
<feature type="transmembrane region" description="Helical" evidence="6">
    <location>
        <begin position="12"/>
        <end position="32"/>
    </location>
</feature>
<feature type="transmembrane region" description="Helical" evidence="6">
    <location>
        <begin position="68"/>
        <end position="88"/>
    </location>
</feature>
<keyword evidence="5 6" id="KW-0472">Membrane</keyword>
<dbReference type="GeneID" id="86820925"/>
<evidence type="ECO:0000256" key="6">
    <source>
        <dbReference type="SAM" id="Phobius"/>
    </source>
</evidence>
<feature type="transmembrane region" description="Helical" evidence="6">
    <location>
        <begin position="94"/>
        <end position="119"/>
    </location>
</feature>
<evidence type="ECO:0008006" key="9">
    <source>
        <dbReference type="Google" id="ProtNLM"/>
    </source>
</evidence>
<dbReference type="eggNOG" id="COG1172">
    <property type="taxonomic scope" value="Bacteria"/>
</dbReference>
<gene>
    <name evidence="7" type="ORF">RUMHYD_02129</name>
</gene>
<comment type="caution">
    <text evidence="7">The sequence shown here is derived from an EMBL/GenBank/DDBJ whole genome shotgun (WGS) entry which is preliminary data.</text>
</comment>
<reference evidence="7 8" key="2">
    <citation type="submission" date="2009-02" db="EMBL/GenBank/DDBJ databases">
        <title>Draft genome sequence of Blautia hydrogenotrophica DSM 10507 (Ruminococcus hydrogenotrophicus DSM 10507).</title>
        <authorList>
            <person name="Sudarsanam P."/>
            <person name="Ley R."/>
            <person name="Guruge J."/>
            <person name="Turnbaugh P.J."/>
            <person name="Mahowald M."/>
            <person name="Liep D."/>
            <person name="Gordon J."/>
        </authorList>
    </citation>
    <scope>NUCLEOTIDE SEQUENCE [LARGE SCALE GENOMIC DNA]</scope>
    <source>
        <strain evidence="8">DSM 10507 / JCM 14656 / S5a33</strain>
    </source>
</reference>
<dbReference type="Pfam" id="PF02653">
    <property type="entry name" value="BPD_transp_2"/>
    <property type="match status" value="1"/>
</dbReference>
<feature type="transmembrane region" description="Helical" evidence="6">
    <location>
        <begin position="131"/>
        <end position="151"/>
    </location>
</feature>
<dbReference type="HOGENOM" id="CLU_028880_3_1_9"/>
<feature type="transmembrane region" description="Helical" evidence="6">
    <location>
        <begin position="163"/>
        <end position="183"/>
    </location>
</feature>
<dbReference type="PANTHER" id="PTHR32196">
    <property type="entry name" value="ABC TRANSPORTER PERMEASE PROTEIN YPHD-RELATED-RELATED"/>
    <property type="match status" value="1"/>
</dbReference>
<protein>
    <recommendedName>
        <fullName evidence="9">Ribose transport system permease protein rbsC</fullName>
    </recommendedName>
</protein>
<keyword evidence="2" id="KW-1003">Cell membrane</keyword>
<keyword evidence="4 6" id="KW-1133">Transmembrane helix</keyword>
<keyword evidence="3 6" id="KW-0812">Transmembrane</keyword>
<accession>C0CMP4</accession>
<dbReference type="RefSeq" id="WP_005949221.1">
    <property type="nucleotide sequence ID" value="NZ_CP136423.1"/>
</dbReference>
<evidence type="ECO:0000256" key="5">
    <source>
        <dbReference type="ARBA" id="ARBA00023136"/>
    </source>
</evidence>
<reference evidence="7 8" key="1">
    <citation type="submission" date="2009-01" db="EMBL/GenBank/DDBJ databases">
        <authorList>
            <person name="Fulton L."/>
            <person name="Clifton S."/>
            <person name="Fulton B."/>
            <person name="Xu J."/>
            <person name="Minx P."/>
            <person name="Pepin K.H."/>
            <person name="Johnson M."/>
            <person name="Bhonagiri V."/>
            <person name="Nash W.E."/>
            <person name="Mardis E.R."/>
            <person name="Wilson R.K."/>
        </authorList>
    </citation>
    <scope>NUCLEOTIDE SEQUENCE [LARGE SCALE GENOMIC DNA]</scope>
    <source>
        <strain evidence="8">DSM 10507 / JCM 14656 / S5a33</strain>
    </source>
</reference>
<evidence type="ECO:0000256" key="2">
    <source>
        <dbReference type="ARBA" id="ARBA00022475"/>
    </source>
</evidence>
<name>C0CMP4_BLAHS</name>
<evidence type="ECO:0000256" key="1">
    <source>
        <dbReference type="ARBA" id="ARBA00004651"/>
    </source>
</evidence>
<proteinExistence type="predicted"/>
<dbReference type="PATRIC" id="fig|476272.21.peg.1560"/>
<dbReference type="InterPro" id="IPR001851">
    <property type="entry name" value="ABC_transp_permease"/>
</dbReference>
<dbReference type="Proteomes" id="UP000003100">
    <property type="component" value="Unassembled WGS sequence"/>
</dbReference>
<keyword evidence="8" id="KW-1185">Reference proteome</keyword>
<feature type="transmembrane region" description="Helical" evidence="6">
    <location>
        <begin position="44"/>
        <end position="61"/>
    </location>
</feature>
<evidence type="ECO:0000313" key="7">
    <source>
        <dbReference type="EMBL" id="EEG48968.1"/>
    </source>
</evidence>
<feature type="transmembrane region" description="Helical" evidence="6">
    <location>
        <begin position="271"/>
        <end position="291"/>
    </location>
</feature>
<dbReference type="AlphaFoldDB" id="C0CMP4"/>
<dbReference type="CDD" id="cd06579">
    <property type="entry name" value="TM_PBP1_transp_AraH_like"/>
    <property type="match status" value="1"/>
</dbReference>
<comment type="subcellular location">
    <subcellularLocation>
        <location evidence="1">Cell membrane</location>
        <topology evidence="1">Multi-pass membrane protein</topology>
    </subcellularLocation>
</comment>
<evidence type="ECO:0000256" key="3">
    <source>
        <dbReference type="ARBA" id="ARBA00022692"/>
    </source>
</evidence>
<feature type="transmembrane region" description="Helical" evidence="6">
    <location>
        <begin position="214"/>
        <end position="240"/>
    </location>
</feature>